<gene>
    <name evidence="10" type="ORF">ACFSW7_04740</name>
</gene>
<accession>A0ABW5UZ51</accession>
<dbReference type="PROSITE" id="PS50146">
    <property type="entry name" value="DAGK"/>
    <property type="match status" value="1"/>
</dbReference>
<dbReference type="SUPFAM" id="SSF111331">
    <property type="entry name" value="NAD kinase/diacylglycerol kinase-like"/>
    <property type="match status" value="1"/>
</dbReference>
<dbReference type="PANTHER" id="PTHR12358:SF54">
    <property type="entry name" value="SPHINGOSINE KINASE RELATED PROTEIN"/>
    <property type="match status" value="1"/>
</dbReference>
<evidence type="ECO:0000259" key="9">
    <source>
        <dbReference type="PROSITE" id="PS50146"/>
    </source>
</evidence>
<keyword evidence="4" id="KW-0547">Nucleotide-binding</keyword>
<comment type="similarity">
    <text evidence="2">Belongs to the diacylglycerol/lipid kinase family.</text>
</comment>
<keyword evidence="3 10" id="KW-0808">Transferase</keyword>
<evidence type="ECO:0000313" key="11">
    <source>
        <dbReference type="Proteomes" id="UP001597492"/>
    </source>
</evidence>
<reference evidence="11" key="1">
    <citation type="journal article" date="2019" name="Int. J. Syst. Evol. Microbiol.">
        <title>The Global Catalogue of Microorganisms (GCM) 10K type strain sequencing project: providing services to taxonomists for standard genome sequencing and annotation.</title>
        <authorList>
            <consortium name="The Broad Institute Genomics Platform"/>
            <consortium name="The Broad Institute Genome Sequencing Center for Infectious Disease"/>
            <person name="Wu L."/>
            <person name="Ma J."/>
        </authorList>
    </citation>
    <scope>NUCLEOTIDE SEQUENCE [LARGE SCALE GENOMIC DNA]</scope>
    <source>
        <strain evidence="11">TISTR 1514</strain>
    </source>
</reference>
<keyword evidence="11" id="KW-1185">Reference proteome</keyword>
<evidence type="ECO:0000256" key="5">
    <source>
        <dbReference type="ARBA" id="ARBA00022777"/>
    </source>
</evidence>
<dbReference type="Gene3D" id="3.40.50.10330">
    <property type="entry name" value="Probable inorganic polyphosphate/atp-NAD kinase, domain 1"/>
    <property type="match status" value="1"/>
</dbReference>
<protein>
    <submittedName>
        <fullName evidence="10">Diacylglycerol/lipid kinase family protein</fullName>
        <ecNumber evidence="10">2.7.1.-</ecNumber>
    </submittedName>
</protein>
<dbReference type="InterPro" id="IPR001206">
    <property type="entry name" value="Diacylglycerol_kinase_cat_dom"/>
</dbReference>
<evidence type="ECO:0000256" key="4">
    <source>
        <dbReference type="ARBA" id="ARBA00022741"/>
    </source>
</evidence>
<comment type="cofactor">
    <cofactor evidence="1">
        <name>Mg(2+)</name>
        <dbReference type="ChEBI" id="CHEBI:18420"/>
    </cofactor>
</comment>
<evidence type="ECO:0000313" key="10">
    <source>
        <dbReference type="EMBL" id="MFD2757687.1"/>
    </source>
</evidence>
<dbReference type="InterPro" id="IPR016064">
    <property type="entry name" value="NAD/diacylglycerol_kinase_sf"/>
</dbReference>
<dbReference type="EMBL" id="JBHUNE010000003">
    <property type="protein sequence ID" value="MFD2757687.1"/>
    <property type="molecule type" value="Genomic_DNA"/>
</dbReference>
<dbReference type="Proteomes" id="UP001597492">
    <property type="component" value="Unassembled WGS sequence"/>
</dbReference>
<dbReference type="InterPro" id="IPR017438">
    <property type="entry name" value="ATP-NAD_kinase_N"/>
</dbReference>
<dbReference type="Pfam" id="PF00781">
    <property type="entry name" value="DAGK_cat"/>
    <property type="match status" value="1"/>
</dbReference>
<dbReference type="SMART" id="SM00046">
    <property type="entry name" value="DAGKc"/>
    <property type="match status" value="1"/>
</dbReference>
<organism evidence="10 11">
    <name type="scientific">Gulosibacter faecalis</name>
    <dbReference type="NCBI Taxonomy" id="272240"/>
    <lineage>
        <taxon>Bacteria</taxon>
        <taxon>Bacillati</taxon>
        <taxon>Actinomycetota</taxon>
        <taxon>Actinomycetes</taxon>
        <taxon>Micrococcales</taxon>
        <taxon>Microbacteriaceae</taxon>
        <taxon>Gulosibacter</taxon>
    </lineage>
</organism>
<keyword evidence="8" id="KW-1208">Phospholipid metabolism</keyword>
<keyword evidence="7" id="KW-0443">Lipid metabolism</keyword>
<evidence type="ECO:0000256" key="8">
    <source>
        <dbReference type="ARBA" id="ARBA00023264"/>
    </source>
</evidence>
<proteinExistence type="inferred from homology"/>
<evidence type="ECO:0000256" key="7">
    <source>
        <dbReference type="ARBA" id="ARBA00023209"/>
    </source>
</evidence>
<keyword evidence="7" id="KW-0594">Phospholipid biosynthesis</keyword>
<keyword evidence="5 10" id="KW-0418">Kinase</keyword>
<evidence type="ECO:0000256" key="1">
    <source>
        <dbReference type="ARBA" id="ARBA00001946"/>
    </source>
</evidence>
<evidence type="ECO:0000256" key="3">
    <source>
        <dbReference type="ARBA" id="ARBA00022679"/>
    </source>
</evidence>
<dbReference type="InterPro" id="IPR050187">
    <property type="entry name" value="Lipid_Phosphate_FormReg"/>
</dbReference>
<dbReference type="PANTHER" id="PTHR12358">
    <property type="entry name" value="SPHINGOSINE KINASE"/>
    <property type="match status" value="1"/>
</dbReference>
<name>A0ABW5UZ51_9MICO</name>
<keyword evidence="6" id="KW-0067">ATP-binding</keyword>
<feature type="domain" description="DAGKc" evidence="9">
    <location>
        <begin position="1"/>
        <end position="136"/>
    </location>
</feature>
<dbReference type="EC" id="2.7.1.-" evidence="10"/>
<evidence type="ECO:0000256" key="6">
    <source>
        <dbReference type="ARBA" id="ARBA00022840"/>
    </source>
</evidence>
<evidence type="ECO:0000256" key="2">
    <source>
        <dbReference type="ARBA" id="ARBA00005983"/>
    </source>
</evidence>
<dbReference type="InterPro" id="IPR045540">
    <property type="entry name" value="YegS/DAGK_C"/>
</dbReference>
<sequence>MSMPRAAIIANPVKIDIPQLRQLLPALEKAHGYGETRVFETTAESPGAEQAQEALDEGFALIVAAGGDGTVRLVADTLAGTDVPLGIIPAGTGNLLARNLGLADNRIRVFEVEDALEVAFGGRDRRIDLGEVEVDRPDGSRERLRFGVIAGLGIDAGMIEHTDEDLKAKIGWLAYGGGIAKWLLGSGAFSARYKLAGGRTWGTRASSIMIGNSGSLPGGLNLLPDADIADGLIDMVIMRPRGPLGWAMVAAGVVARNLPGVRPHGLHALNYFQAKEIRLRIDSAPQDFELDGDTAGKIVALRAHTLPGALVARVPATGAA</sequence>
<dbReference type="RefSeq" id="WP_019618321.1">
    <property type="nucleotide sequence ID" value="NZ_JBHUNE010000003.1"/>
</dbReference>
<dbReference type="Gene3D" id="2.60.200.40">
    <property type="match status" value="1"/>
</dbReference>
<dbReference type="GO" id="GO:0016301">
    <property type="term" value="F:kinase activity"/>
    <property type="evidence" value="ECO:0007669"/>
    <property type="project" value="UniProtKB-KW"/>
</dbReference>
<comment type="caution">
    <text evidence="10">The sequence shown here is derived from an EMBL/GenBank/DDBJ whole genome shotgun (WGS) entry which is preliminary data.</text>
</comment>
<dbReference type="Pfam" id="PF19279">
    <property type="entry name" value="YegS_C"/>
    <property type="match status" value="1"/>
</dbReference>
<keyword evidence="7" id="KW-0444">Lipid biosynthesis</keyword>